<dbReference type="Proteomes" id="UP001294412">
    <property type="component" value="Unassembled WGS sequence"/>
</dbReference>
<keyword evidence="2" id="KW-0732">Signal</keyword>
<feature type="region of interest" description="Disordered" evidence="1">
    <location>
        <begin position="142"/>
        <end position="184"/>
    </location>
</feature>
<reference evidence="3 4" key="1">
    <citation type="submission" date="2023-12" db="EMBL/GenBank/DDBJ databases">
        <title>Description of Novel Strain Fulvimarina sp. 2208YS6-2-32 isolated from Uroteuthis (Photololigo) edulis.</title>
        <authorList>
            <person name="Park J.-S."/>
        </authorList>
    </citation>
    <scope>NUCLEOTIDE SEQUENCE [LARGE SCALE GENOMIC DNA]</scope>
    <source>
        <strain evidence="3 4">2208YS6-2-32</strain>
    </source>
</reference>
<keyword evidence="4" id="KW-1185">Reference proteome</keyword>
<organism evidence="3 4">
    <name type="scientific">Fulvimarina uroteuthidis</name>
    <dbReference type="NCBI Taxonomy" id="3098149"/>
    <lineage>
        <taxon>Bacteria</taxon>
        <taxon>Pseudomonadati</taxon>
        <taxon>Pseudomonadota</taxon>
        <taxon>Alphaproteobacteria</taxon>
        <taxon>Hyphomicrobiales</taxon>
        <taxon>Aurantimonadaceae</taxon>
        <taxon>Fulvimarina</taxon>
    </lineage>
</organism>
<evidence type="ECO:0000256" key="1">
    <source>
        <dbReference type="SAM" id="MobiDB-lite"/>
    </source>
</evidence>
<evidence type="ECO:0000256" key="2">
    <source>
        <dbReference type="SAM" id="SignalP"/>
    </source>
</evidence>
<feature type="compositionally biased region" description="Basic and acidic residues" evidence="1">
    <location>
        <begin position="249"/>
        <end position="258"/>
    </location>
</feature>
<feature type="signal peptide" evidence="2">
    <location>
        <begin position="1"/>
        <end position="31"/>
    </location>
</feature>
<protein>
    <submittedName>
        <fullName evidence="3">Spy/CpxP family protein refolding chaperone</fullName>
    </submittedName>
</protein>
<feature type="compositionally biased region" description="Basic and acidic residues" evidence="1">
    <location>
        <begin position="148"/>
        <end position="159"/>
    </location>
</feature>
<sequence length="258" mass="27401">MFDRQNARASTMRNALVALVAGALLSTTALTASRAQTAEPAPTPPAAMQERDGPSAQARSGGENPRDGARGERRGERADRHGKRHHADRRGGRGGYGMGFMMNPAKVASGLAALETGIGITSDQMDVWREFSSAAVAFAAASRPSHGPRGERWRDRDEAPEAGQAPNAATGGEAASGAQRTPFDRLERITSRAIASGEAARTLQSAAETLQQSLTPEQIDTARTLMRSMMREARMEQRGHHGKGGRHGGHGDHHGQRG</sequence>
<gene>
    <name evidence="3" type="ORF">U0C82_12735</name>
</gene>
<accession>A0ABU5I475</accession>
<evidence type="ECO:0000313" key="3">
    <source>
        <dbReference type="EMBL" id="MDY8110006.1"/>
    </source>
</evidence>
<dbReference type="RefSeq" id="WP_322187536.1">
    <property type="nucleotide sequence ID" value="NZ_JAXLPB010000004.1"/>
</dbReference>
<proteinExistence type="predicted"/>
<dbReference type="EMBL" id="JAXLPB010000004">
    <property type="protein sequence ID" value="MDY8110006.1"/>
    <property type="molecule type" value="Genomic_DNA"/>
</dbReference>
<dbReference type="Pfam" id="PF07813">
    <property type="entry name" value="LTXXQ"/>
    <property type="match status" value="1"/>
</dbReference>
<feature type="region of interest" description="Disordered" evidence="1">
    <location>
        <begin position="33"/>
        <end position="96"/>
    </location>
</feature>
<comment type="caution">
    <text evidence="3">The sequence shown here is derived from an EMBL/GenBank/DDBJ whole genome shotgun (WGS) entry which is preliminary data.</text>
</comment>
<dbReference type="InterPro" id="IPR012899">
    <property type="entry name" value="LTXXQ"/>
</dbReference>
<evidence type="ECO:0000313" key="4">
    <source>
        <dbReference type="Proteomes" id="UP001294412"/>
    </source>
</evidence>
<feature type="chain" id="PRO_5046708414" evidence="2">
    <location>
        <begin position="32"/>
        <end position="258"/>
    </location>
</feature>
<feature type="compositionally biased region" description="Basic and acidic residues" evidence="1">
    <location>
        <begin position="64"/>
        <end position="79"/>
    </location>
</feature>
<feature type="region of interest" description="Disordered" evidence="1">
    <location>
        <begin position="232"/>
        <end position="258"/>
    </location>
</feature>
<name>A0ABU5I475_9HYPH</name>